<dbReference type="RefSeq" id="WP_184717547.1">
    <property type="nucleotide sequence ID" value="NZ_JACHJP010000004.1"/>
</dbReference>
<evidence type="ECO:0000313" key="4">
    <source>
        <dbReference type="Proteomes" id="UP000552644"/>
    </source>
</evidence>
<reference evidence="3 4" key="1">
    <citation type="submission" date="2020-08" db="EMBL/GenBank/DDBJ databases">
        <title>Genomic Encyclopedia of Type Strains, Phase III (KMG-III): the genomes of soil and plant-associated and newly described type strains.</title>
        <authorList>
            <person name="Whitman W."/>
        </authorList>
    </citation>
    <scope>NUCLEOTIDE SEQUENCE [LARGE SCALE GENOMIC DNA]</scope>
    <source>
        <strain evidence="3 4">CECT 8840</strain>
    </source>
</reference>
<keyword evidence="4" id="KW-1185">Reference proteome</keyword>
<dbReference type="EMBL" id="JACHJP010000004">
    <property type="protein sequence ID" value="MBB4917376.1"/>
    <property type="molecule type" value="Genomic_DNA"/>
</dbReference>
<name>A0A7W7QPG5_9ACTN</name>
<comment type="caution">
    <text evidence="3">The sequence shown here is derived from an EMBL/GenBank/DDBJ whole genome shotgun (WGS) entry which is preliminary data.</text>
</comment>
<proteinExistence type="predicted"/>
<dbReference type="Proteomes" id="UP000552644">
    <property type="component" value="Unassembled WGS sequence"/>
</dbReference>
<protein>
    <submittedName>
        <fullName evidence="3">Putative membrane protein YgcG</fullName>
    </submittedName>
</protein>
<evidence type="ECO:0000313" key="3">
    <source>
        <dbReference type="EMBL" id="MBB4917376.1"/>
    </source>
</evidence>
<evidence type="ECO:0000256" key="1">
    <source>
        <dbReference type="SAM" id="MobiDB-lite"/>
    </source>
</evidence>
<sequence length="309" mass="32372">MGVTVPPQVDMMLGLLGMPWPNIDEDEIRKDADAWRTVLAGAEPAATGTRSSVQRTQESYRGDSATELASYWEETGGHLGQAAAAVRSAPVVLDNTAWLTTGVKLAVGTAAVYASVRVARALLAGGPLGGAAATAEMYRTRALIGRLQREGAEGAGRVLTPALNRRVTERFRRILDNLRPPGGPPLALAGGRVPVRTVGPRAASPRDGMAQMGRSNNNARSGGNGRRGGRRGSGGSGGRSGNQAGAGEKSGHTEIRQVQRGISDDMIDQAMKSPGKPGNTKDTKVHESQNVRVVVNKAGGIVSAMWRRK</sequence>
<evidence type="ECO:0000259" key="2">
    <source>
        <dbReference type="Pfam" id="PF25547"/>
    </source>
</evidence>
<gene>
    <name evidence="3" type="ORF">FHS44_004484</name>
</gene>
<accession>A0A7W7QPG5</accession>
<feature type="domain" description="Outer membrane channel protein CpnT-like N-terminal" evidence="2">
    <location>
        <begin position="18"/>
        <end position="139"/>
    </location>
</feature>
<dbReference type="InterPro" id="IPR057746">
    <property type="entry name" value="CpnT-like_N"/>
</dbReference>
<organism evidence="3 4">
    <name type="scientific">Streptosporangium saharense</name>
    <dbReference type="NCBI Taxonomy" id="1706840"/>
    <lineage>
        <taxon>Bacteria</taxon>
        <taxon>Bacillati</taxon>
        <taxon>Actinomycetota</taxon>
        <taxon>Actinomycetes</taxon>
        <taxon>Streptosporangiales</taxon>
        <taxon>Streptosporangiaceae</taxon>
        <taxon>Streptosporangium</taxon>
    </lineage>
</organism>
<dbReference type="Pfam" id="PF25547">
    <property type="entry name" value="WXG100_2"/>
    <property type="match status" value="1"/>
</dbReference>
<feature type="region of interest" description="Disordered" evidence="1">
    <location>
        <begin position="176"/>
        <end position="254"/>
    </location>
</feature>
<dbReference type="AlphaFoldDB" id="A0A7W7QPG5"/>
<feature type="compositionally biased region" description="Gly residues" evidence="1">
    <location>
        <begin position="222"/>
        <end position="240"/>
    </location>
</feature>
<feature type="compositionally biased region" description="Basic and acidic residues" evidence="1">
    <location>
        <begin position="279"/>
        <end position="289"/>
    </location>
</feature>
<feature type="region of interest" description="Disordered" evidence="1">
    <location>
        <begin position="268"/>
        <end position="290"/>
    </location>
</feature>